<dbReference type="OrthoDB" id="21418at2759"/>
<dbReference type="GeneID" id="30203930"/>
<feature type="compositionally biased region" description="Polar residues" evidence="1">
    <location>
        <begin position="161"/>
        <end position="173"/>
    </location>
</feature>
<reference evidence="2 3" key="1">
    <citation type="journal article" date="2016" name="Proc. Natl. Acad. Sci. U.S.A.">
        <title>Comparative genomics of biotechnologically important yeasts.</title>
        <authorList>
            <person name="Riley R."/>
            <person name="Haridas S."/>
            <person name="Wolfe K.H."/>
            <person name="Lopes M.R."/>
            <person name="Hittinger C.T."/>
            <person name="Goeker M."/>
            <person name="Salamov A.A."/>
            <person name="Wisecaver J.H."/>
            <person name="Long T.M."/>
            <person name="Calvey C.H."/>
            <person name="Aerts A.L."/>
            <person name="Barry K.W."/>
            <person name="Choi C."/>
            <person name="Clum A."/>
            <person name="Coughlan A.Y."/>
            <person name="Deshpande S."/>
            <person name="Douglass A.P."/>
            <person name="Hanson S.J."/>
            <person name="Klenk H.-P."/>
            <person name="LaButti K.M."/>
            <person name="Lapidus A."/>
            <person name="Lindquist E.A."/>
            <person name="Lipzen A.M."/>
            <person name="Meier-Kolthoff J.P."/>
            <person name="Ohm R.A."/>
            <person name="Otillar R.P."/>
            <person name="Pangilinan J.L."/>
            <person name="Peng Y."/>
            <person name="Rokas A."/>
            <person name="Rosa C.A."/>
            <person name="Scheuner C."/>
            <person name="Sibirny A.A."/>
            <person name="Slot J.C."/>
            <person name="Stielow J.B."/>
            <person name="Sun H."/>
            <person name="Kurtzman C.P."/>
            <person name="Blackwell M."/>
            <person name="Grigoriev I.V."/>
            <person name="Jeffries T.W."/>
        </authorList>
    </citation>
    <scope>NUCLEOTIDE SEQUENCE [LARGE SCALE GENOMIC DNA]</scope>
    <source>
        <strain evidence="3">ATCC 58044 / CBS 1984 / NCYC 433 / NRRL Y-366-8</strain>
    </source>
</reference>
<organism evidence="2 3">
    <name type="scientific">Wickerhamomyces anomalus (strain ATCC 58044 / CBS 1984 / NCYC 433 / NRRL Y-366-8)</name>
    <name type="common">Yeast</name>
    <name type="synonym">Hansenula anomala</name>
    <dbReference type="NCBI Taxonomy" id="683960"/>
    <lineage>
        <taxon>Eukaryota</taxon>
        <taxon>Fungi</taxon>
        <taxon>Dikarya</taxon>
        <taxon>Ascomycota</taxon>
        <taxon>Saccharomycotina</taxon>
        <taxon>Saccharomycetes</taxon>
        <taxon>Phaffomycetales</taxon>
        <taxon>Wickerhamomycetaceae</taxon>
        <taxon>Wickerhamomyces</taxon>
    </lineage>
</organism>
<feature type="region of interest" description="Disordered" evidence="1">
    <location>
        <begin position="96"/>
        <end position="207"/>
    </location>
</feature>
<protein>
    <submittedName>
        <fullName evidence="2">Uncharacterized protein</fullName>
    </submittedName>
</protein>
<proteinExistence type="predicted"/>
<sequence length="207" mass="23441">MDNISNLSSNLPPTKPISEESIKEINQDLVLEFKNAAKSVASLYKLSLQKNSMLRYKGYLDCIDDLLNLIKNDGDVENWALMKKLELEGKLTGSELKKESDKANMSSSPSKQDLLDPQIPMDYDFTMSHPNQHKFPPTMPMLSVDHSNHRVPKDKRLIKTPGTNNNKESPNTDVSDENNSSEDEANIDDSAAKRKLQSMRTDKRVKY</sequence>
<dbReference type="PANTHER" id="PTHR38645">
    <property type="entry name" value="CHROMOSOME 9, WHOLE GENOME SHOTGUN SEQUENCE"/>
    <property type="match status" value="1"/>
</dbReference>
<dbReference type="AlphaFoldDB" id="A0A1E3PCE2"/>
<dbReference type="EMBL" id="KV454208">
    <property type="protein sequence ID" value="ODQ62894.1"/>
    <property type="molecule type" value="Genomic_DNA"/>
</dbReference>
<evidence type="ECO:0000313" key="3">
    <source>
        <dbReference type="Proteomes" id="UP000094112"/>
    </source>
</evidence>
<dbReference type="PANTHER" id="PTHR38645:SF1">
    <property type="entry name" value="YALI0F12243P"/>
    <property type="match status" value="1"/>
</dbReference>
<dbReference type="InterPro" id="IPR029196">
    <property type="entry name" value="HAPSTR1-like"/>
</dbReference>
<name>A0A1E3PCE2_WICAA</name>
<keyword evidence="3" id="KW-1185">Reference proteome</keyword>
<feature type="compositionally biased region" description="Acidic residues" evidence="1">
    <location>
        <begin position="174"/>
        <end position="187"/>
    </location>
</feature>
<accession>A0A1E3PCE2</accession>
<evidence type="ECO:0000313" key="2">
    <source>
        <dbReference type="EMBL" id="ODQ62894.1"/>
    </source>
</evidence>
<evidence type="ECO:0000256" key="1">
    <source>
        <dbReference type="SAM" id="MobiDB-lite"/>
    </source>
</evidence>
<dbReference type="Pfam" id="PF15251">
    <property type="entry name" value="TAPR1-like"/>
    <property type="match status" value="1"/>
</dbReference>
<dbReference type="Proteomes" id="UP000094112">
    <property type="component" value="Unassembled WGS sequence"/>
</dbReference>
<feature type="compositionally biased region" description="Basic residues" evidence="1">
    <location>
        <begin position="149"/>
        <end position="158"/>
    </location>
</feature>
<dbReference type="RefSeq" id="XP_019042101.1">
    <property type="nucleotide sequence ID" value="XM_019186684.1"/>
</dbReference>
<gene>
    <name evidence="2" type="ORF">WICANDRAFT_99209</name>
</gene>